<reference evidence="2 3" key="2">
    <citation type="journal article" date="2013" name="Plant Cell Physiol.">
        <title>Rice Annotation Project Database (RAP-DB): an integrative and interactive database for rice genomics.</title>
        <authorList>
            <person name="Sakai H."/>
            <person name="Lee S.S."/>
            <person name="Tanaka T."/>
            <person name="Numa H."/>
            <person name="Kim J."/>
            <person name="Kawahara Y."/>
            <person name="Wakimoto H."/>
            <person name="Yang C.C."/>
            <person name="Iwamoto M."/>
            <person name="Abe T."/>
            <person name="Yamada Y."/>
            <person name="Muto A."/>
            <person name="Inokuchi H."/>
            <person name="Ikemura T."/>
            <person name="Matsumoto T."/>
            <person name="Sasaki T."/>
            <person name="Itoh T."/>
        </authorList>
    </citation>
    <scope>NUCLEOTIDE SEQUENCE [LARGE SCALE GENOMIC DNA]</scope>
    <source>
        <strain evidence="3">cv. Nipponbare</strain>
    </source>
</reference>
<reference evidence="3" key="1">
    <citation type="journal article" date="2005" name="Nature">
        <title>The map-based sequence of the rice genome.</title>
        <authorList>
            <consortium name="International rice genome sequencing project (IRGSP)"/>
            <person name="Matsumoto T."/>
            <person name="Wu J."/>
            <person name="Kanamori H."/>
            <person name="Katayose Y."/>
            <person name="Fujisawa M."/>
            <person name="Namiki N."/>
            <person name="Mizuno H."/>
            <person name="Yamamoto K."/>
            <person name="Antonio B.A."/>
            <person name="Baba T."/>
            <person name="Sakata K."/>
            <person name="Nagamura Y."/>
            <person name="Aoki H."/>
            <person name="Arikawa K."/>
            <person name="Arita K."/>
            <person name="Bito T."/>
            <person name="Chiden Y."/>
            <person name="Fujitsuka N."/>
            <person name="Fukunaka R."/>
            <person name="Hamada M."/>
            <person name="Harada C."/>
            <person name="Hayashi A."/>
            <person name="Hijishita S."/>
            <person name="Honda M."/>
            <person name="Hosokawa S."/>
            <person name="Ichikawa Y."/>
            <person name="Idonuma A."/>
            <person name="Iijima M."/>
            <person name="Ikeda M."/>
            <person name="Ikeno M."/>
            <person name="Ito K."/>
            <person name="Ito S."/>
            <person name="Ito T."/>
            <person name="Ito Y."/>
            <person name="Ito Y."/>
            <person name="Iwabuchi A."/>
            <person name="Kamiya K."/>
            <person name="Karasawa W."/>
            <person name="Kurita K."/>
            <person name="Katagiri S."/>
            <person name="Kikuta A."/>
            <person name="Kobayashi H."/>
            <person name="Kobayashi N."/>
            <person name="Machita K."/>
            <person name="Maehara T."/>
            <person name="Masukawa M."/>
            <person name="Mizubayashi T."/>
            <person name="Mukai Y."/>
            <person name="Nagasaki H."/>
            <person name="Nagata Y."/>
            <person name="Naito S."/>
            <person name="Nakashima M."/>
            <person name="Nakama Y."/>
            <person name="Nakamichi Y."/>
            <person name="Nakamura M."/>
            <person name="Meguro A."/>
            <person name="Negishi M."/>
            <person name="Ohta I."/>
            <person name="Ohta T."/>
            <person name="Okamoto M."/>
            <person name="Ono N."/>
            <person name="Saji S."/>
            <person name="Sakaguchi M."/>
            <person name="Sakai K."/>
            <person name="Shibata M."/>
            <person name="Shimokawa T."/>
            <person name="Song J."/>
            <person name="Takazaki Y."/>
            <person name="Terasawa K."/>
            <person name="Tsugane M."/>
            <person name="Tsuji K."/>
            <person name="Ueda S."/>
            <person name="Waki K."/>
            <person name="Yamagata H."/>
            <person name="Yamamoto M."/>
            <person name="Yamamoto S."/>
            <person name="Yamane H."/>
            <person name="Yoshiki S."/>
            <person name="Yoshihara R."/>
            <person name="Yukawa K."/>
            <person name="Zhong H."/>
            <person name="Yano M."/>
            <person name="Yuan Q."/>
            <person name="Ouyang S."/>
            <person name="Liu J."/>
            <person name="Jones K.M."/>
            <person name="Gansberger K."/>
            <person name="Moffat K."/>
            <person name="Hill J."/>
            <person name="Bera J."/>
            <person name="Fadrosh D."/>
            <person name="Jin S."/>
            <person name="Johri S."/>
            <person name="Kim M."/>
            <person name="Overton L."/>
            <person name="Reardon M."/>
            <person name="Tsitrin T."/>
            <person name="Vuong H."/>
            <person name="Weaver B."/>
            <person name="Ciecko A."/>
            <person name="Tallon L."/>
            <person name="Jackson J."/>
            <person name="Pai G."/>
            <person name="Aken S.V."/>
            <person name="Utterback T."/>
            <person name="Reidmuller S."/>
            <person name="Feldblyum T."/>
            <person name="Hsiao J."/>
            <person name="Zismann V."/>
            <person name="Iobst S."/>
            <person name="de Vazeille A.R."/>
            <person name="Buell C.R."/>
            <person name="Ying K."/>
            <person name="Li Y."/>
            <person name="Lu T."/>
            <person name="Huang Y."/>
            <person name="Zhao Q."/>
            <person name="Feng Q."/>
            <person name="Zhang L."/>
            <person name="Zhu J."/>
            <person name="Weng Q."/>
            <person name="Mu J."/>
            <person name="Lu Y."/>
            <person name="Fan D."/>
            <person name="Liu Y."/>
            <person name="Guan J."/>
            <person name="Zhang Y."/>
            <person name="Yu S."/>
            <person name="Liu X."/>
            <person name="Zhang Y."/>
            <person name="Hong G."/>
            <person name="Han B."/>
            <person name="Choisne N."/>
            <person name="Demange N."/>
            <person name="Orjeda G."/>
            <person name="Samain S."/>
            <person name="Cattolico L."/>
            <person name="Pelletier E."/>
            <person name="Couloux A."/>
            <person name="Segurens B."/>
            <person name="Wincker P."/>
            <person name="D'Hont A."/>
            <person name="Scarpelli C."/>
            <person name="Weissenbach J."/>
            <person name="Salanoubat M."/>
            <person name="Quetier F."/>
            <person name="Yu Y."/>
            <person name="Kim H.R."/>
            <person name="Rambo T."/>
            <person name="Currie J."/>
            <person name="Collura K."/>
            <person name="Luo M."/>
            <person name="Yang T."/>
            <person name="Ammiraju J.S.S."/>
            <person name="Engler F."/>
            <person name="Soderlund C."/>
            <person name="Wing R.A."/>
            <person name="Palmer L.E."/>
            <person name="de la Bastide M."/>
            <person name="Spiegel L."/>
            <person name="Nascimento L."/>
            <person name="Zutavern T."/>
            <person name="O'Shaughnessy A."/>
            <person name="Dike S."/>
            <person name="Dedhia N."/>
            <person name="Preston R."/>
            <person name="Balija V."/>
            <person name="McCombie W.R."/>
            <person name="Chow T."/>
            <person name="Chen H."/>
            <person name="Chung M."/>
            <person name="Chen C."/>
            <person name="Shaw J."/>
            <person name="Wu H."/>
            <person name="Hsiao K."/>
            <person name="Chao Y."/>
            <person name="Chu M."/>
            <person name="Cheng C."/>
            <person name="Hour A."/>
            <person name="Lee P."/>
            <person name="Lin S."/>
            <person name="Lin Y."/>
            <person name="Liou J."/>
            <person name="Liu S."/>
            <person name="Hsing Y."/>
            <person name="Raghuvanshi S."/>
            <person name="Mohanty A."/>
            <person name="Bharti A.K."/>
            <person name="Gaur A."/>
            <person name="Gupta V."/>
            <person name="Kumar D."/>
            <person name="Ravi V."/>
            <person name="Vij S."/>
            <person name="Kapur A."/>
            <person name="Khurana P."/>
            <person name="Khurana P."/>
            <person name="Khurana J.P."/>
            <person name="Tyagi A.K."/>
            <person name="Gaikwad K."/>
            <person name="Singh A."/>
            <person name="Dalal V."/>
            <person name="Srivastava S."/>
            <person name="Dixit A."/>
            <person name="Pal A.K."/>
            <person name="Ghazi I.A."/>
            <person name="Yadav M."/>
            <person name="Pandit A."/>
            <person name="Bhargava A."/>
            <person name="Sureshbabu K."/>
            <person name="Batra K."/>
            <person name="Sharma T.R."/>
            <person name="Mohapatra T."/>
            <person name="Singh N.K."/>
            <person name="Messing J."/>
            <person name="Nelson A.B."/>
            <person name="Fuks G."/>
            <person name="Kavchok S."/>
            <person name="Keizer G."/>
            <person name="Linton E."/>
            <person name="Llaca V."/>
            <person name="Song R."/>
            <person name="Tanyolac B."/>
            <person name="Young S."/>
            <person name="Ho-Il K."/>
            <person name="Hahn J.H."/>
            <person name="Sangsakoo G."/>
            <person name="Vanavichit A."/>
            <person name="de Mattos Luiz.A.T."/>
            <person name="Zimmer P.D."/>
            <person name="Malone G."/>
            <person name="Dellagostin O."/>
            <person name="de Oliveira A.C."/>
            <person name="Bevan M."/>
            <person name="Bancroft I."/>
            <person name="Minx P."/>
            <person name="Cordum H."/>
            <person name="Wilson R."/>
            <person name="Cheng Z."/>
            <person name="Jin W."/>
            <person name="Jiang J."/>
            <person name="Leong S.A."/>
            <person name="Iwama H."/>
            <person name="Gojobori T."/>
            <person name="Itoh T."/>
            <person name="Niimura Y."/>
            <person name="Fujii Y."/>
            <person name="Habara T."/>
            <person name="Sakai H."/>
            <person name="Sato Y."/>
            <person name="Wilson G."/>
            <person name="Kumar K."/>
            <person name="McCouch S."/>
            <person name="Juretic N."/>
            <person name="Hoen D."/>
            <person name="Wright S."/>
            <person name="Bruskiewich R."/>
            <person name="Bureau T."/>
            <person name="Miyao A."/>
            <person name="Hirochika H."/>
            <person name="Nishikawa T."/>
            <person name="Kadowaki K."/>
            <person name="Sugiura M."/>
            <person name="Burr B."/>
            <person name="Sasaki T."/>
        </authorList>
    </citation>
    <scope>NUCLEOTIDE SEQUENCE [LARGE SCALE GENOMIC DNA]</scope>
    <source>
        <strain evidence="3">cv. Nipponbare</strain>
    </source>
</reference>
<evidence type="ECO:0000256" key="1">
    <source>
        <dbReference type="SAM" id="MobiDB-lite"/>
    </source>
</evidence>
<dbReference type="EMBL" id="AP014962">
    <property type="protein sequence ID" value="BAS97921.1"/>
    <property type="molecule type" value="Genomic_DNA"/>
</dbReference>
<gene>
    <name evidence="2" type="ordered locus">Os06g0499600</name>
    <name evidence="2" type="ORF">OSNPB_060499600</name>
</gene>
<accession>A0A0N7KM61</accession>
<dbReference type="PaxDb" id="39947-A0A0N7KM61"/>
<sequence>MDTSSFHVFLSPSSYFFSSDMDWMQWTTTAVAAKVDSSYGGRGRWQRCMHAVDELWRKNAPAAAAVDRGRGQGGHRRPGWTRNTATVEEGDGNGKGLGRWWPRRM</sequence>
<organism evidence="2 3">
    <name type="scientific">Oryza sativa subsp. japonica</name>
    <name type="common">Rice</name>
    <dbReference type="NCBI Taxonomy" id="39947"/>
    <lineage>
        <taxon>Eukaryota</taxon>
        <taxon>Viridiplantae</taxon>
        <taxon>Streptophyta</taxon>
        <taxon>Embryophyta</taxon>
        <taxon>Tracheophyta</taxon>
        <taxon>Spermatophyta</taxon>
        <taxon>Magnoliopsida</taxon>
        <taxon>Liliopsida</taxon>
        <taxon>Poales</taxon>
        <taxon>Poaceae</taxon>
        <taxon>BOP clade</taxon>
        <taxon>Oryzoideae</taxon>
        <taxon>Oryzeae</taxon>
        <taxon>Oryzinae</taxon>
        <taxon>Oryza</taxon>
        <taxon>Oryza sativa</taxon>
    </lineage>
</organism>
<proteinExistence type="predicted"/>
<protein>
    <submittedName>
        <fullName evidence="2">Os06g0499600 protein</fullName>
    </submittedName>
</protein>
<feature type="region of interest" description="Disordered" evidence="1">
    <location>
        <begin position="62"/>
        <end position="105"/>
    </location>
</feature>
<dbReference type="InParanoid" id="A0A0N7KM61"/>
<evidence type="ECO:0000313" key="3">
    <source>
        <dbReference type="Proteomes" id="UP000059680"/>
    </source>
</evidence>
<evidence type="ECO:0000313" key="2">
    <source>
        <dbReference type="EMBL" id="BAS97921.1"/>
    </source>
</evidence>
<dbReference type="AlphaFoldDB" id="A0A0N7KM61"/>
<keyword evidence="3" id="KW-1185">Reference proteome</keyword>
<reference evidence="2 3" key="3">
    <citation type="journal article" date="2013" name="Rice">
        <title>Improvement of the Oryza sativa Nipponbare reference genome using next generation sequence and optical map data.</title>
        <authorList>
            <person name="Kawahara Y."/>
            <person name="de la Bastide M."/>
            <person name="Hamilton J.P."/>
            <person name="Kanamori H."/>
            <person name="McCombie W.R."/>
            <person name="Ouyang S."/>
            <person name="Schwartz D.C."/>
            <person name="Tanaka T."/>
            <person name="Wu J."/>
            <person name="Zhou S."/>
            <person name="Childs K.L."/>
            <person name="Davidson R.M."/>
            <person name="Lin H."/>
            <person name="Quesada-Ocampo L."/>
            <person name="Vaillancourt B."/>
            <person name="Sakai H."/>
            <person name="Lee S.S."/>
            <person name="Kim J."/>
            <person name="Numa H."/>
            <person name="Itoh T."/>
            <person name="Buell C.R."/>
            <person name="Matsumoto T."/>
        </authorList>
    </citation>
    <scope>NUCLEOTIDE SEQUENCE [LARGE SCALE GENOMIC DNA]</scope>
    <source>
        <strain evidence="3">cv. Nipponbare</strain>
    </source>
</reference>
<name>A0A0N7KM61_ORYSJ</name>
<dbReference type="Proteomes" id="UP000059680">
    <property type="component" value="Chromosome 6"/>
</dbReference>